<evidence type="ECO:0000313" key="3">
    <source>
        <dbReference type="Proteomes" id="UP000305848"/>
    </source>
</evidence>
<feature type="chain" id="PRO_5020825711" evidence="1">
    <location>
        <begin position="22"/>
        <end position="410"/>
    </location>
</feature>
<dbReference type="EMBL" id="SZQL01000001">
    <property type="protein sequence ID" value="TKK71881.1"/>
    <property type="molecule type" value="Genomic_DNA"/>
</dbReference>
<comment type="caution">
    <text evidence="2">The sequence shown here is derived from an EMBL/GenBank/DDBJ whole genome shotgun (WGS) entry which is preliminary data.</text>
</comment>
<dbReference type="RefSeq" id="WP_137260121.1">
    <property type="nucleotide sequence ID" value="NZ_SZQL01000001.1"/>
</dbReference>
<dbReference type="PANTHER" id="PTHR10151">
    <property type="entry name" value="ECTONUCLEOTIDE PYROPHOSPHATASE/PHOSPHODIESTERASE"/>
    <property type="match status" value="1"/>
</dbReference>
<reference evidence="2 3" key="1">
    <citation type="submission" date="2019-05" db="EMBL/GenBank/DDBJ databases">
        <title>Panacibacter sp. strain 17mud1-8 Genome sequencing and assembly.</title>
        <authorList>
            <person name="Chhetri G."/>
        </authorList>
    </citation>
    <scope>NUCLEOTIDE SEQUENCE [LARGE SCALE GENOMIC DNA]</scope>
    <source>
        <strain evidence="2 3">17mud1-8</strain>
    </source>
</reference>
<dbReference type="GO" id="GO:0016787">
    <property type="term" value="F:hydrolase activity"/>
    <property type="evidence" value="ECO:0007669"/>
    <property type="project" value="UniProtKB-ARBA"/>
</dbReference>
<gene>
    <name evidence="2" type="ORF">FC093_02360</name>
</gene>
<dbReference type="InterPro" id="IPR002591">
    <property type="entry name" value="Phosphodiest/P_Trfase"/>
</dbReference>
<protein>
    <submittedName>
        <fullName evidence="2">Alkaline phosphatase family protein</fullName>
    </submittedName>
</protein>
<keyword evidence="3" id="KW-1185">Reference proteome</keyword>
<sequence>MIKKTLFQMLMFCVISTTALFAQKVKKTVFIIVDGIPADVVEKQPTPNLHAIAKEGGYTRSYVGGVKGAYSETPTISAVGYNSLLTGTWVNKHNVWDNDIAEPNYHYPTVFRLLKESYPQKKTAIFSSWLDNRTKLVGDELAATGNIKIDYHFDGLELDTIQYPHDQARDFMSNIDEAVSQQAATTIKQDAPDLSWVYLEYTDDMGHMHGDSPEFYKAIALADKRVGYIWDAIQYRQKNFNEDWLIIVTTDHGRTAETGKGHGGQSDRERDGWIFTNAKNLNEQFGTPQSSIVDILPAIIRFMDIHPSQKQAFEMDGLPFIGKLLFAKPRIKMENGSLHVDWKNLAKGEMTILASTTNEVKTGGEDHYKVLATVPLAQQSATIKLDNLPSDFYKVVLQSGNENFNYWIKK</sequence>
<keyword evidence="1" id="KW-0732">Signal</keyword>
<dbReference type="PANTHER" id="PTHR10151:SF120">
    <property type="entry name" value="BIS(5'-ADENOSYL)-TRIPHOSPHATASE"/>
    <property type="match status" value="1"/>
</dbReference>
<dbReference type="SUPFAM" id="SSF53649">
    <property type="entry name" value="Alkaline phosphatase-like"/>
    <property type="match status" value="1"/>
</dbReference>
<accession>A0A4U3L982</accession>
<evidence type="ECO:0000313" key="2">
    <source>
        <dbReference type="EMBL" id="TKK71881.1"/>
    </source>
</evidence>
<dbReference type="OrthoDB" id="279982at2"/>
<proteinExistence type="predicted"/>
<dbReference type="InterPro" id="IPR017850">
    <property type="entry name" value="Alkaline_phosphatase_core_sf"/>
</dbReference>
<organism evidence="2 3">
    <name type="scientific">Ilyomonas limi</name>
    <dbReference type="NCBI Taxonomy" id="2575867"/>
    <lineage>
        <taxon>Bacteria</taxon>
        <taxon>Pseudomonadati</taxon>
        <taxon>Bacteroidota</taxon>
        <taxon>Chitinophagia</taxon>
        <taxon>Chitinophagales</taxon>
        <taxon>Chitinophagaceae</taxon>
        <taxon>Ilyomonas</taxon>
    </lineage>
</organism>
<feature type="signal peptide" evidence="1">
    <location>
        <begin position="1"/>
        <end position="21"/>
    </location>
</feature>
<dbReference type="Gene3D" id="3.40.720.10">
    <property type="entry name" value="Alkaline Phosphatase, subunit A"/>
    <property type="match status" value="1"/>
</dbReference>
<dbReference type="Proteomes" id="UP000305848">
    <property type="component" value="Unassembled WGS sequence"/>
</dbReference>
<dbReference type="Pfam" id="PF01663">
    <property type="entry name" value="Phosphodiest"/>
    <property type="match status" value="1"/>
</dbReference>
<dbReference type="AlphaFoldDB" id="A0A4U3L982"/>
<name>A0A4U3L982_9BACT</name>
<evidence type="ECO:0000256" key="1">
    <source>
        <dbReference type="SAM" id="SignalP"/>
    </source>
</evidence>